<evidence type="ECO:0000313" key="2">
    <source>
        <dbReference type="Proteomes" id="UP000240859"/>
    </source>
</evidence>
<keyword evidence="2" id="KW-1185">Reference proteome</keyword>
<sequence>MHFKRAGISDVPVIHSLMISAFNEYRNDDIPSSALKERIVDIEKSIKYEGEEVMIAYR</sequence>
<feature type="non-terminal residue" evidence="1">
    <location>
        <position position="58"/>
    </location>
</feature>
<accession>A0ABX5II97</accession>
<dbReference type="Proteomes" id="UP000240859">
    <property type="component" value="Unassembled WGS sequence"/>
</dbReference>
<reference evidence="1 2" key="1">
    <citation type="journal article" date="2016" name="Front. Microbiol.">
        <title>Comprehensive Phylogenetic Analysis of Bovine Non-aureus Staphylococci Species Based on Whole-Genome Sequencing.</title>
        <authorList>
            <person name="Naushad S."/>
            <person name="Barkema H.W."/>
            <person name="Luby C."/>
            <person name="Condas L.A."/>
            <person name="Nobrega D.B."/>
            <person name="Carson D.A."/>
            <person name="De Buck J."/>
        </authorList>
    </citation>
    <scope>NUCLEOTIDE SEQUENCE [LARGE SCALE GENOMIC DNA]</scope>
    <source>
        <strain evidence="1 2">SNUC 1084</strain>
    </source>
</reference>
<organism evidence="1 2">
    <name type="scientific">Staphylococcus succinus</name>
    <dbReference type="NCBI Taxonomy" id="61015"/>
    <lineage>
        <taxon>Bacteria</taxon>
        <taxon>Bacillati</taxon>
        <taxon>Bacillota</taxon>
        <taxon>Bacilli</taxon>
        <taxon>Bacillales</taxon>
        <taxon>Staphylococcaceae</taxon>
        <taxon>Staphylococcus</taxon>
    </lineage>
</organism>
<gene>
    <name evidence="1" type="ORF">BU057_14080</name>
</gene>
<dbReference type="EMBL" id="PZFR01000249">
    <property type="protein sequence ID" value="PTI62345.1"/>
    <property type="molecule type" value="Genomic_DNA"/>
</dbReference>
<protein>
    <submittedName>
        <fullName evidence="1">GNAT family N-acetyltransferase</fullName>
    </submittedName>
</protein>
<comment type="caution">
    <text evidence="1">The sequence shown here is derived from an EMBL/GenBank/DDBJ whole genome shotgun (WGS) entry which is preliminary data.</text>
</comment>
<name>A0ABX5II97_9STAP</name>
<proteinExistence type="predicted"/>
<evidence type="ECO:0000313" key="1">
    <source>
        <dbReference type="EMBL" id="PTI62345.1"/>
    </source>
</evidence>